<evidence type="ECO:0000313" key="2">
    <source>
        <dbReference type="Proteomes" id="UP000018211"/>
    </source>
</evidence>
<evidence type="ECO:0000313" key="1">
    <source>
        <dbReference type="EMBL" id="CCO49595.1"/>
    </source>
</evidence>
<dbReference type="AlphaFoldDB" id="A0AAV2VYN5"/>
<organism evidence="1 2">
    <name type="scientific">Vibrio nigripulchritudo SOn1</name>
    <dbReference type="NCBI Taxonomy" id="1238450"/>
    <lineage>
        <taxon>Bacteria</taxon>
        <taxon>Pseudomonadati</taxon>
        <taxon>Pseudomonadota</taxon>
        <taxon>Gammaproteobacteria</taxon>
        <taxon>Vibrionales</taxon>
        <taxon>Vibrionaceae</taxon>
        <taxon>Vibrio</taxon>
    </lineage>
</organism>
<accession>A0AAV2VYN5</accession>
<name>A0AAV2VYN5_9VIBR</name>
<sequence>MVRYKTINEFGTGFVINMAKKLLSCDRVVAISEFRKNPVKEVTEDFGTLGVLANNSPALYAISVEEYEWVLGYLAKQGIDMDEVFKAFKQYKSQ</sequence>
<reference evidence="1 2" key="1">
    <citation type="journal article" date="2013" name="ISME J.">
        <title>Comparative genomics of pathogenic lineages of Vibrio nigripulchritudo identifies virulence-associated traits.</title>
        <authorList>
            <person name="Goudenege D."/>
            <person name="Labreuche Y."/>
            <person name="Krin E."/>
            <person name="Ansquer D."/>
            <person name="Mangenot S."/>
            <person name="Calteau A."/>
            <person name="Medigue C."/>
            <person name="Mazel D."/>
            <person name="Polz M.F."/>
            <person name="Le Roux F."/>
        </authorList>
    </citation>
    <scope>NUCLEOTIDE SEQUENCE [LARGE SCALE GENOMIC DNA]</scope>
    <source>
        <strain evidence="1 2">SOn1</strain>
    </source>
</reference>
<dbReference type="EMBL" id="CAOF01000179">
    <property type="protein sequence ID" value="CCO49595.1"/>
    <property type="molecule type" value="Genomic_DNA"/>
</dbReference>
<protein>
    <submittedName>
        <fullName evidence="1">Uncharacterized protein</fullName>
    </submittedName>
</protein>
<proteinExistence type="predicted"/>
<dbReference type="Proteomes" id="UP000018211">
    <property type="component" value="Unassembled WGS sequence"/>
</dbReference>
<gene>
    <name evidence="1" type="ORF">VIBNISOn1_830156</name>
</gene>
<comment type="caution">
    <text evidence="1">The sequence shown here is derived from an EMBL/GenBank/DDBJ whole genome shotgun (WGS) entry which is preliminary data.</text>
</comment>